<accession>F4PK74</accession>
<dbReference type="Pfam" id="PF00182">
    <property type="entry name" value="Glyco_hydro_19"/>
    <property type="match status" value="1"/>
</dbReference>
<feature type="active site" description="Proton donor" evidence="3">
    <location>
        <position position="82"/>
    </location>
</feature>
<feature type="signal peptide" evidence="5">
    <location>
        <begin position="1"/>
        <end position="24"/>
    </location>
</feature>
<proteinExistence type="predicted"/>
<evidence type="ECO:0000313" key="8">
    <source>
        <dbReference type="Proteomes" id="UP000007797"/>
    </source>
</evidence>
<feature type="chain" id="PRO_5003319350" evidence="5">
    <location>
        <begin position="25"/>
        <end position="224"/>
    </location>
</feature>
<dbReference type="GO" id="GO:0006032">
    <property type="term" value="P:chitin catabolic process"/>
    <property type="evidence" value="ECO:0007669"/>
    <property type="project" value="InterPro"/>
</dbReference>
<dbReference type="KEGG" id="dfa:DFA_06136"/>
<dbReference type="PIRSF" id="PIRSF001060">
    <property type="entry name" value="Endochitinase"/>
    <property type="match status" value="1"/>
</dbReference>
<dbReference type="InterPro" id="IPR016283">
    <property type="entry name" value="Glyco_hydro_19"/>
</dbReference>
<dbReference type="AlphaFoldDB" id="F4PK74"/>
<dbReference type="GO" id="GO:0016998">
    <property type="term" value="P:cell wall macromolecule catabolic process"/>
    <property type="evidence" value="ECO:0007669"/>
    <property type="project" value="InterPro"/>
</dbReference>
<dbReference type="EMBL" id="GL883007">
    <property type="protein sequence ID" value="EGG23998.1"/>
    <property type="molecule type" value="Genomic_DNA"/>
</dbReference>
<feature type="disulfide bond" evidence="4">
    <location>
        <begin position="192"/>
        <end position="224"/>
    </location>
</feature>
<organism evidence="7 8">
    <name type="scientific">Cavenderia fasciculata</name>
    <name type="common">Slime mold</name>
    <name type="synonym">Dictyostelium fasciculatum</name>
    <dbReference type="NCBI Taxonomy" id="261658"/>
    <lineage>
        <taxon>Eukaryota</taxon>
        <taxon>Amoebozoa</taxon>
        <taxon>Evosea</taxon>
        <taxon>Eumycetozoa</taxon>
        <taxon>Dictyostelia</taxon>
        <taxon>Acytosteliales</taxon>
        <taxon>Cavenderiaceae</taxon>
        <taxon>Cavenderia</taxon>
    </lineage>
</organism>
<name>F4PK74_CACFS</name>
<evidence type="ECO:0000256" key="2">
    <source>
        <dbReference type="ARBA" id="ARBA00023157"/>
    </source>
</evidence>
<dbReference type="Proteomes" id="UP000007797">
    <property type="component" value="Unassembled WGS sequence"/>
</dbReference>
<protein>
    <submittedName>
        <fullName evidence="7">Endochitinase</fullName>
    </submittedName>
</protein>
<sequence>MKLSTTTIIGLFVFTFALLSIAEAKFIISEREFNSMFPNRNKFYTYKGLVESLNSYPAFANEGGITGEKREMAALLAHVDHETGGLKYIREINQANWNSYCSPAGSCGGKQYYGRGPLQISWNYNYAAAGKALKYDLLNNPDLVATNAKISWSTAIWFWMTSTGAGDRTCHRSIVAGSFSGTIKTINGALECKGKNTDQMNSRINAYKKFCGIVGVNPGNDLAC</sequence>
<dbReference type="OMA" id="TISTWYW"/>
<dbReference type="GeneID" id="14876369"/>
<keyword evidence="2 4" id="KW-1015">Disulfide bond</keyword>
<evidence type="ECO:0000313" key="7">
    <source>
        <dbReference type="EMBL" id="EGG23998.1"/>
    </source>
</evidence>
<dbReference type="SUPFAM" id="SSF53955">
    <property type="entry name" value="Lysozyme-like"/>
    <property type="match status" value="1"/>
</dbReference>
<dbReference type="PANTHER" id="PTHR22595">
    <property type="entry name" value="CHITINASE-RELATED"/>
    <property type="match status" value="1"/>
</dbReference>
<dbReference type="Gene3D" id="3.30.20.10">
    <property type="entry name" value="Endochitinase, domain 2"/>
    <property type="match status" value="1"/>
</dbReference>
<dbReference type="OrthoDB" id="5985073at2759"/>
<keyword evidence="5" id="KW-0732">Signal</keyword>
<dbReference type="GO" id="GO:0004568">
    <property type="term" value="F:chitinase activity"/>
    <property type="evidence" value="ECO:0007669"/>
    <property type="project" value="InterPro"/>
</dbReference>
<dbReference type="InterPro" id="IPR000726">
    <property type="entry name" value="Glyco_hydro_19_cat"/>
</dbReference>
<dbReference type="GO" id="GO:0050832">
    <property type="term" value="P:defense response to fungus"/>
    <property type="evidence" value="ECO:0007669"/>
    <property type="project" value="UniProtKB-ARBA"/>
</dbReference>
<evidence type="ECO:0000256" key="4">
    <source>
        <dbReference type="PIRSR" id="PIRSR001060-2"/>
    </source>
</evidence>
<dbReference type="RefSeq" id="XP_004361849.1">
    <property type="nucleotide sequence ID" value="XM_004361792.1"/>
</dbReference>
<keyword evidence="1" id="KW-0611">Plant defense</keyword>
<reference evidence="8" key="1">
    <citation type="journal article" date="2011" name="Genome Res.">
        <title>Phylogeny-wide analysis of social amoeba genomes highlights ancient origins for complex intercellular communication.</title>
        <authorList>
            <person name="Heidel A.J."/>
            <person name="Lawal H.M."/>
            <person name="Felder M."/>
            <person name="Schilde C."/>
            <person name="Helps N.R."/>
            <person name="Tunggal B."/>
            <person name="Rivero F."/>
            <person name="John U."/>
            <person name="Schleicher M."/>
            <person name="Eichinger L."/>
            <person name="Platzer M."/>
            <person name="Noegel A.A."/>
            <person name="Schaap P."/>
            <person name="Gloeckner G."/>
        </authorList>
    </citation>
    <scope>NUCLEOTIDE SEQUENCE [LARGE SCALE GENOMIC DNA]</scope>
    <source>
        <strain evidence="8">SH3</strain>
    </source>
</reference>
<feature type="domain" description="Glycoside hydrolase family 19 catalytic" evidence="6">
    <location>
        <begin position="28"/>
        <end position="224"/>
    </location>
</feature>
<dbReference type="InterPro" id="IPR023346">
    <property type="entry name" value="Lysozyme-like_dom_sf"/>
</dbReference>
<evidence type="ECO:0000256" key="3">
    <source>
        <dbReference type="PIRSR" id="PIRSR001060-1"/>
    </source>
</evidence>
<dbReference type="GO" id="GO:0005975">
    <property type="term" value="P:carbohydrate metabolic process"/>
    <property type="evidence" value="ECO:0007669"/>
    <property type="project" value="InterPro"/>
</dbReference>
<evidence type="ECO:0000256" key="5">
    <source>
        <dbReference type="SAM" id="SignalP"/>
    </source>
</evidence>
<dbReference type="Gene3D" id="1.10.530.10">
    <property type="match status" value="1"/>
</dbReference>
<gene>
    <name evidence="7" type="ORF">DFA_06136</name>
</gene>
<evidence type="ECO:0000259" key="6">
    <source>
        <dbReference type="Pfam" id="PF00182"/>
    </source>
</evidence>
<dbReference type="CDD" id="cd00325">
    <property type="entry name" value="chitinase_GH19"/>
    <property type="match status" value="1"/>
</dbReference>
<dbReference type="PANTHER" id="PTHR22595:SF79">
    <property type="entry name" value="CHITINASE 12"/>
    <property type="match status" value="1"/>
</dbReference>
<evidence type="ECO:0000256" key="1">
    <source>
        <dbReference type="ARBA" id="ARBA00022821"/>
    </source>
</evidence>
<keyword evidence="8" id="KW-1185">Reference proteome</keyword>